<evidence type="ECO:0000256" key="5">
    <source>
        <dbReference type="ARBA" id="ARBA00022737"/>
    </source>
</evidence>
<sequence>MSAFERAKIVQKHGEHPPMMKNIGSWTQAAPFKEEKYHRTPTECIGNNYTPTARNLRIQNLSKKRFTSNESTSPRNKQTLKLTIPPSSPRTNGLSHKKKKDSELMVLPSSPPLSPQEQITATRWQTEDYQNSSEPSEKDAERYYYYLYRGIDQRAIAKYPESNFTYIENLITDRLMQQKLAPDIINSVKSEVLNDYYFSIRTCIVDYILKDNEERERLQIHWTPKSFPSRTIRAPVPWHSNYISAKEYIESHLFTINPLLINIENIWNDCYKDTRFVNVAELINITSLPDDQSGPYNYEDLKSPPLPDELEEIIRNQCNRTRQMLINRWVPECAKQFLTNKQLWTYLIPASEVESTELVQHLYSCVATLMSRQLRNLVMDSLRDLLEYFKLYKNGNDFEKFYKELNFPQRQMITVRALTKAPSIIISPTFSDIGEVIVRIFKEIIRSAEDIPRIEHEVFPNMKEHQLVLSSVKVSETTVVDIIEDALKTYKNNTNGPKRYLDIYKQYLHLLSGKAESETITFLKEDHELYDFSEKIGQLKATRNEIGSLLTVVSLNMLRLDCSELKRDLMDRCNFLIRKLVTHVVENHRELNKALCRRYEEISERSQEIPRNTEELVSLMEFIKEASMIKVYRLQDDIAKASNRLDFLLDYATLSTDDMKLNNTVFNWPHQIARTFDIMGARMQNRRDLAEEELRKRVKLLEGKIITYSSDIEIFRRKEIMAMEEMKKNVDTLQDLHEKLLAASEDLEAINSEEKLLDWPPSAFPQLSVMFATKDPYDKLWKTALEFYTKHEIWMNGSFLELDADKITEDFETMWHTIHRLSRTFSDVTSPRRVVETVKSKLEKFKINLPILQILRNPGLKDRHWESMSEIVEYDIKPDEDTAFSHLLDYDLNKFMERLEEVSGLATKEYALETSIKKMKSEWEEIAFEFVEYREKGISILSSIDDIQVLLDDHLIKTQTIRGSPYIKPYEEEIKIWEEQLTSVQDILDAWLKCQATWLYLEPIFGSEDIMAQMPDESRKFGIVDSYWRDIMTESVKEPLVLMCTSQMNMLQRLEDSNILLEEIQKGLNSYLEKKRLYFPRFFFLSNDELLEILSETKDPLRVQPHLKKCFEGINRLEFNDDLEITGMISAENEIVTLTNKVYPVRARGMVEKWLLQVEQAMTGSLQKIIEQAMDSYPQDPRPKWVLDWPGQVVICASSVYWTLEVMAALSQQHGLENYLQKCNKQIDDIVQLVRGKLDPGSRVTLGALIVIDVHARDVVHQLVEHQVNNTDDFQWISQLRYYWEESQVLVRMITTNICYGYEYLGNSSRLVITPLTDRCYRTLMGAIKLNLGGAPEGPAGTGKTETCKDLAKAVAKQCVVFNCSDGLDYKAMGKFFKGLAQAGAWACFDEFNRIELEVLSVVAQQILSIQQGIASGVEKFIFEGTEISLDPTCTIFITMNPGYAGRQELPDNLKVLFRTVAMMVPDYAMIGEIVLYSLGFVDARNLSAKIVATYRLCSEQLSSQHHYDYGMRAVKSVLTAAGNLKLQYPDENESHILLRALKDVNLPKFLAQDIPLFNGIISDLFPNIQLSHNDYGPLKEAILRDLRLKNLQSIDWFVEKIIQIYEMMLVRHGFMIVGEPLSGKTTAYKVLANALLDLDQQGQLLGEHRVLYRIINPKAVTMGQLYGAFDPVSHEWSDGILANAFREQASSTSNERKWIIFDGPVDAVWIENMNTVLDDNKKLCLMSGEIIQMNAKQNLIFEPKDLEQASPATVSRCGMIYMESKQLGWQSLIKSYLVTLPQTITLLKQENIDMIEQLMCWLLPPTLNFIQQECKSFVDTSDMHLVASFLNLLTCLLKDIQSIYQDYRHHENEEEIAILESKTNTWLQCTYLFALTWSIGSAINNDSRVKLNLFFRTLVSGTDKENPKPKDIKIPKSHVFPERGTIYDFYYDYKGLHSTWTHWRDSIQQNELNTPLSSKINDMIIPTLDTTRQVYFLKLYLSRSIPLLILGPTGTGKSALTIDYLINLPKEEYVPNFINFSARTTAQQTQDVIMSKLDRRRKGIYGPPMGRRAILFVDDLNMPAKEKYGAQPPIELLRQWIDHGHWYDKKDTTRLELTDTCIISAMGPPGGGRHPISQRLLRHFNIFTIDSFDNSTLLQIFGTMLDWHFQRNDFDSSFIHLGKMMVQATLNIYNLAIRNFLPTPSKSHYIFNLRDFARVIRGVMLLPPDQIHDHDDKMLRLWVHEVYRVFYDRLIDDQDRQNFFNMIKDCTQQQFKISINKLFKHLISDVQNPILTDDDLRSLFFGDYMSTGNEVKAYNEITNFSQLTSIMEQYVSDYNQISKTPMSLVMFRFAIEHVSRLSRILKQPNGHALLIGIGGSGRQSATKLATFMANYEIYLIEITRHYGQVEWREDLKKIFLKAGLDGKPIVFMLNDNQIKDDLFLEDINTILNTGDVPNLYQQDEKMDILDKIQLIAKHEGKRLEVNPLIMYNYFIERVKANLHIVLCMSPIGDAFRNHLRMFPSLINCCTIDWYQAWPKDALERVAMKFLEEIDLEENIKKASVEMCQYFHSSVRQLSTDYYSTLRRYNYVTPTSYLELILVFKSLLNSKRREIMISKHRYTAGLHKLDFAAEQVTVMQTELTDLQPELMKTSEETEVLLAKIEQDTVEVQAKKQLVEADERSADEAAAIAKAIRDECESELAQAIPALESAIAALNTLKPQDISFVKTMKNPAAGVKLVMEAICVMKGIRPERRPDPAGTGKMVEDYWGPSTRLLADVKFLESLKKYDKDNISPVIIKKIREKYVNNPEFEPTAIRNISAACEGLCRWVRAMEAYDSVAKLVAPKKVKLTEAELVLAKQQEKLNAKREQLKEVTDKLQELYNQLDAMQQKKADLEANIELCSLKLIRAEKLIGGLGGEKDRWNEAADALTQRYNNITGDVLLSAGIIAYLGAFTIDFRSSCVDKWKELCQLKAIPCSDNYSITDTMGDPVKLRSWQMDGLPIDTFSNENAIIVTHGRRWPLMIDPQNQANKWIKNMEKPNQLAVIRLTDQNYLRHLENHIQLGLPILLEDVGEELDPILETVLLKQTFRQGGVDYIKLGETIIEYSKDFRLYITTRLRNPHYLPEVTVKVTLLNFMITPTGLEDQLLGILVAKEKPNLEARRNQLVVESADNNWQLKLIEGKILEILSTTQGDILENEEAIKILSSSKNLSAEIFAKQQVALATEEKINEAHKLLFSFLLCVGIMKSQDQIDDEAWRFLLTGGVALNNPYPNPAKDWLTDKAWAEIVRASALPHFKDWLQDFIDRSHEWKAVYDAIQPHLTPLPSPWNQNLNDIDKLIVIRCLRPDKVIPAVQDFIAHHLSKQYIEPPPFDLESSYMDSHCCAPLIFILSPGADPMVTLLKFAEDKGIKGHQCRAISLGQGQGPIAAQMIEHAIQHDPISDHEFYNDCNKPVAWRKLVFGLCFFHALVQERRQFGPLGWNIAYEFNDSDLRISLRQLRLSPSGLYFAPSDGSYDNCIEYIRSLPLTPYPEVFGLHENADITKDQQATLQLFNDILTTLPRQATGSNKSSQELIEELALDILQKIPKDFDMNYVMKKYPVSYEESMNTVLRQELIRFNRLIVVIRESLKDILKAIKGLMVMSEVLEDMFDSMLVGKVPTLWAQKSYPSLKPLGSYISDLLARLKFFQAWIDNGIPNVFWLSGFFFTQSFLTGTSQNFARKYTIPIDHLGFDFEVLRDDGSTNGKPEDGVYCTGLFLEGARWDREKMVLGESYPKILYDALPTVS</sequence>
<dbReference type="Gene3D" id="3.40.50.300">
    <property type="entry name" value="P-loop containing nucleotide triphosphate hydrolases"/>
    <property type="match status" value="5"/>
</dbReference>
<dbReference type="Gene3D" id="1.10.287.2620">
    <property type="match status" value="1"/>
</dbReference>
<dbReference type="InterPro" id="IPR041466">
    <property type="entry name" value="Dynein_AAA5_ext"/>
</dbReference>
<dbReference type="FunFam" id="3.40.50.300:FF:000223">
    <property type="entry name" value="Dynein heavy chain 3, axonemal"/>
    <property type="match status" value="1"/>
</dbReference>
<dbReference type="FunFam" id="1.20.920.20:FF:000006">
    <property type="entry name" value="Dynein, axonemal, heavy chain 6"/>
    <property type="match status" value="1"/>
</dbReference>
<dbReference type="InterPro" id="IPR043157">
    <property type="entry name" value="Dynein_AAA1S"/>
</dbReference>
<evidence type="ECO:0000256" key="7">
    <source>
        <dbReference type="ARBA" id="ARBA00022840"/>
    </source>
</evidence>
<dbReference type="InterPro" id="IPR042219">
    <property type="entry name" value="AAA_lid_11_sf"/>
</dbReference>
<dbReference type="InParanoid" id="B3RN07"/>
<dbReference type="GO" id="GO:0045505">
    <property type="term" value="F:dynein intermediate chain binding"/>
    <property type="evidence" value="ECO:0000318"/>
    <property type="project" value="GO_Central"/>
</dbReference>
<feature type="compositionally biased region" description="Polar residues" evidence="15">
    <location>
        <begin position="68"/>
        <end position="81"/>
    </location>
</feature>
<dbReference type="Pfam" id="PF18199">
    <property type="entry name" value="Dynein_C"/>
    <property type="match status" value="1"/>
</dbReference>
<dbReference type="FunFam" id="3.20.180.20:FF:000003">
    <property type="entry name" value="Dynein heavy chain 12, axonemal"/>
    <property type="match status" value="1"/>
</dbReference>
<comment type="similarity">
    <text evidence="2">Belongs to the dynein heavy chain family.</text>
</comment>
<evidence type="ECO:0000256" key="8">
    <source>
        <dbReference type="ARBA" id="ARBA00023017"/>
    </source>
</evidence>
<gene>
    <name evidence="17" type="ORF">TRIADDRAFT_52992</name>
</gene>
<evidence type="ECO:0000256" key="9">
    <source>
        <dbReference type="ARBA" id="ARBA00023054"/>
    </source>
</evidence>
<dbReference type="Pfam" id="PF12777">
    <property type="entry name" value="MT"/>
    <property type="match status" value="1"/>
</dbReference>
<dbReference type="InterPro" id="IPR003593">
    <property type="entry name" value="AAA+_ATPase"/>
</dbReference>
<dbReference type="Pfam" id="PF17857">
    <property type="entry name" value="AAA_lid_1"/>
    <property type="match status" value="1"/>
</dbReference>
<dbReference type="Pfam" id="PF12780">
    <property type="entry name" value="AAA_8"/>
    <property type="match status" value="1"/>
</dbReference>
<dbReference type="Pfam" id="PF12781">
    <property type="entry name" value="AAA_9"/>
    <property type="match status" value="1"/>
</dbReference>
<dbReference type="Gene3D" id="1.20.920.20">
    <property type="match status" value="1"/>
</dbReference>
<organism evidence="17 18">
    <name type="scientific">Trichoplax adhaerens</name>
    <name type="common">Trichoplax reptans</name>
    <dbReference type="NCBI Taxonomy" id="10228"/>
    <lineage>
        <taxon>Eukaryota</taxon>
        <taxon>Metazoa</taxon>
        <taxon>Placozoa</taxon>
        <taxon>Uniplacotomia</taxon>
        <taxon>Trichoplacea</taxon>
        <taxon>Trichoplacidae</taxon>
        <taxon>Trichoplax</taxon>
    </lineage>
</organism>
<dbReference type="Gene3D" id="1.20.920.30">
    <property type="match status" value="1"/>
</dbReference>
<dbReference type="Gene3D" id="3.20.180.20">
    <property type="entry name" value="Dynein heavy chain, N-terminal domain 2"/>
    <property type="match status" value="1"/>
</dbReference>
<dbReference type="InterPro" id="IPR042228">
    <property type="entry name" value="Dynein_linker_3"/>
</dbReference>
<dbReference type="Gene3D" id="1.20.140.100">
    <property type="entry name" value="Dynein heavy chain, N-terminal domain 2"/>
    <property type="match status" value="1"/>
</dbReference>
<dbReference type="FunFam" id="3.40.50.300:FF:004557">
    <property type="entry name" value="Predicted protein"/>
    <property type="match status" value="1"/>
</dbReference>
<keyword evidence="13" id="KW-0966">Cell projection</keyword>
<keyword evidence="8" id="KW-0243">Dynein</keyword>
<dbReference type="InterPro" id="IPR004273">
    <property type="entry name" value="Dynein_heavy_D6_P-loop"/>
</dbReference>
<name>B3RN07_TRIAD</name>
<feature type="domain" description="AAA+ ATPase" evidence="16">
    <location>
        <begin position="1984"/>
        <end position="2131"/>
    </location>
</feature>
<dbReference type="Gene3D" id="1.10.8.710">
    <property type="match status" value="1"/>
</dbReference>
<dbReference type="EMBL" id="DS985242">
    <property type="protein sequence ID" value="EDV27935.1"/>
    <property type="molecule type" value="Genomic_DNA"/>
</dbReference>
<protein>
    <recommendedName>
        <fullName evidence="16">AAA+ ATPase domain-containing protein</fullName>
    </recommendedName>
</protein>
<feature type="coiled-coil region" evidence="14">
    <location>
        <begin position="2831"/>
        <end position="2886"/>
    </location>
</feature>
<evidence type="ECO:0000256" key="4">
    <source>
        <dbReference type="ARBA" id="ARBA00022701"/>
    </source>
</evidence>
<dbReference type="InterPro" id="IPR026983">
    <property type="entry name" value="DHC"/>
</dbReference>
<dbReference type="InterPro" id="IPR043160">
    <property type="entry name" value="Dynein_C_barrel"/>
</dbReference>
<dbReference type="Pfam" id="PF03028">
    <property type="entry name" value="Dynein_heavy"/>
    <property type="match status" value="1"/>
</dbReference>
<dbReference type="InterPro" id="IPR035706">
    <property type="entry name" value="AAA_9"/>
</dbReference>
<dbReference type="SMART" id="SM00382">
    <property type="entry name" value="AAA"/>
    <property type="match status" value="2"/>
</dbReference>
<dbReference type="GO" id="GO:0051959">
    <property type="term" value="F:dynein light intermediate chain binding"/>
    <property type="evidence" value="ECO:0000318"/>
    <property type="project" value="GO_Central"/>
</dbReference>
<dbReference type="FunFam" id="3.40.50.300:FF:001328">
    <property type="entry name" value="Dynein heavy chain 6, axonemal"/>
    <property type="match status" value="1"/>
</dbReference>
<evidence type="ECO:0000313" key="17">
    <source>
        <dbReference type="EMBL" id="EDV27935.1"/>
    </source>
</evidence>
<dbReference type="Pfam" id="PF12775">
    <property type="entry name" value="AAA_7"/>
    <property type="match status" value="1"/>
</dbReference>
<dbReference type="GO" id="GO:0060294">
    <property type="term" value="P:cilium movement involved in cell motility"/>
    <property type="evidence" value="ECO:0000318"/>
    <property type="project" value="GO_Central"/>
</dbReference>
<dbReference type="Gene3D" id="1.20.1270.280">
    <property type="match status" value="1"/>
</dbReference>
<dbReference type="FunFam" id="1.20.58.1120:FF:000005">
    <property type="entry name" value="Dynein, axonemal, heavy chain 12"/>
    <property type="match status" value="1"/>
</dbReference>
<dbReference type="GO" id="GO:0005874">
    <property type="term" value="C:microtubule"/>
    <property type="evidence" value="ECO:0007669"/>
    <property type="project" value="UniProtKB-KW"/>
</dbReference>
<keyword evidence="11" id="KW-0505">Motor protein</keyword>
<dbReference type="PANTHER" id="PTHR22878">
    <property type="entry name" value="DYNEIN HEAVY CHAIN 6, AXONEMAL-LIKE-RELATED"/>
    <property type="match status" value="1"/>
</dbReference>
<keyword evidence="6" id="KW-0547">Nucleotide-binding</keyword>
<dbReference type="FunFam" id="1.10.287.2620:FF:000002">
    <property type="entry name" value="Dynein heavy chain 2, axonemal"/>
    <property type="match status" value="1"/>
</dbReference>
<evidence type="ECO:0000256" key="6">
    <source>
        <dbReference type="ARBA" id="ARBA00022741"/>
    </source>
</evidence>
<keyword evidence="7" id="KW-0067">ATP-binding</keyword>
<dbReference type="GO" id="GO:0005524">
    <property type="term" value="F:ATP binding"/>
    <property type="evidence" value="ECO:0007669"/>
    <property type="project" value="UniProtKB-KW"/>
</dbReference>
<evidence type="ECO:0000256" key="3">
    <source>
        <dbReference type="ARBA" id="ARBA00022490"/>
    </source>
</evidence>
<keyword evidence="18" id="KW-1185">Reference proteome</keyword>
<dbReference type="Gene3D" id="6.10.140.1060">
    <property type="match status" value="1"/>
</dbReference>
<dbReference type="InterPro" id="IPR041589">
    <property type="entry name" value="DNAH3_AAA_lid_1"/>
</dbReference>
<dbReference type="Gene3D" id="3.10.490.20">
    <property type="match status" value="1"/>
</dbReference>
<dbReference type="PANTHER" id="PTHR22878:SF71">
    <property type="entry name" value="DYNEIN, AXONEMAL, HEAVY CHAIN 3"/>
    <property type="match status" value="1"/>
</dbReference>
<evidence type="ECO:0000256" key="13">
    <source>
        <dbReference type="ARBA" id="ARBA00023273"/>
    </source>
</evidence>
<dbReference type="GeneID" id="6750423"/>
<dbReference type="FunFam" id="1.20.1270.280:FF:000001">
    <property type="entry name" value="dynein heavy chain 7, axonemal"/>
    <property type="match status" value="1"/>
</dbReference>
<dbReference type="FunFam" id="1.20.920.30:FF:000002">
    <property type="entry name" value="Dynein axonemal heavy chain 3"/>
    <property type="match status" value="1"/>
</dbReference>
<dbReference type="OMA" id="ECMREKK"/>
<dbReference type="Pfam" id="PF17852">
    <property type="entry name" value="Dynein_AAA_lid"/>
    <property type="match status" value="1"/>
</dbReference>
<evidence type="ECO:0000256" key="1">
    <source>
        <dbReference type="ARBA" id="ARBA00004430"/>
    </source>
</evidence>
<dbReference type="InterPro" id="IPR027417">
    <property type="entry name" value="P-loop_NTPase"/>
</dbReference>
<keyword evidence="5" id="KW-0677">Repeat</keyword>
<dbReference type="GO" id="GO:0036156">
    <property type="term" value="C:inner dynein arm"/>
    <property type="evidence" value="ECO:0000318"/>
    <property type="project" value="GO_Central"/>
</dbReference>
<dbReference type="Pfam" id="PF18198">
    <property type="entry name" value="AAA_lid_11"/>
    <property type="match status" value="1"/>
</dbReference>
<dbReference type="FunFam" id="1.20.140.100:FF:000004">
    <property type="entry name" value="Dynein axonemal heavy chain 6"/>
    <property type="match status" value="1"/>
</dbReference>
<dbReference type="OrthoDB" id="5593012at2759"/>
<comment type="subcellular location">
    <subcellularLocation>
        <location evidence="1">Cytoplasm</location>
        <location evidence="1">Cytoskeleton</location>
        <location evidence="1">Cilium axoneme</location>
    </subcellularLocation>
</comment>
<dbReference type="GO" id="GO:0097729">
    <property type="term" value="C:9+2 motile cilium"/>
    <property type="evidence" value="ECO:0000318"/>
    <property type="project" value="GO_Central"/>
</dbReference>
<dbReference type="GO" id="GO:0008569">
    <property type="term" value="F:minus-end-directed microtubule motor activity"/>
    <property type="evidence" value="ECO:0000318"/>
    <property type="project" value="GO_Central"/>
</dbReference>
<evidence type="ECO:0000256" key="10">
    <source>
        <dbReference type="ARBA" id="ARBA00023069"/>
    </source>
</evidence>
<dbReference type="InterPro" id="IPR041658">
    <property type="entry name" value="AAA_lid_11"/>
</dbReference>
<evidence type="ECO:0000256" key="11">
    <source>
        <dbReference type="ARBA" id="ARBA00023175"/>
    </source>
</evidence>
<dbReference type="InterPro" id="IPR013602">
    <property type="entry name" value="Dynein_heavy_linker"/>
</dbReference>
<feature type="region of interest" description="Disordered" evidence="15">
    <location>
        <begin position="64"/>
        <end position="101"/>
    </location>
</feature>
<reference evidence="17 18" key="1">
    <citation type="journal article" date="2008" name="Nature">
        <title>The Trichoplax genome and the nature of placozoans.</title>
        <authorList>
            <person name="Srivastava M."/>
            <person name="Begovic E."/>
            <person name="Chapman J."/>
            <person name="Putnam N.H."/>
            <person name="Hellsten U."/>
            <person name="Kawashima T."/>
            <person name="Kuo A."/>
            <person name="Mitros T."/>
            <person name="Salamov A."/>
            <person name="Carpenter M.L."/>
            <person name="Signorovitch A.Y."/>
            <person name="Moreno M.A."/>
            <person name="Kamm K."/>
            <person name="Grimwood J."/>
            <person name="Schmutz J."/>
            <person name="Shapiro H."/>
            <person name="Grigoriev I.V."/>
            <person name="Buss L.W."/>
            <person name="Schierwater B."/>
            <person name="Dellaporta S.L."/>
            <person name="Rokhsar D.S."/>
        </authorList>
    </citation>
    <scope>NUCLEOTIDE SEQUENCE [LARGE SCALE GENOMIC DNA]</scope>
    <source>
        <strain evidence="17 18">Grell-BS-1999</strain>
    </source>
</reference>
<dbReference type="Gene3D" id="1.10.472.130">
    <property type="match status" value="1"/>
</dbReference>
<dbReference type="InterPro" id="IPR035699">
    <property type="entry name" value="AAA_6"/>
</dbReference>
<dbReference type="FunFam" id="1.10.8.710:FF:000004">
    <property type="entry name" value="Dynein axonemal heavy chain 6"/>
    <property type="match status" value="1"/>
</dbReference>
<keyword evidence="10" id="KW-0969">Cilium</keyword>
<dbReference type="PhylomeDB" id="B3RN07"/>
<keyword evidence="9 14" id="KW-0175">Coiled coil</keyword>
<dbReference type="SUPFAM" id="SSF52540">
    <property type="entry name" value="P-loop containing nucleoside triphosphate hydrolases"/>
    <property type="match status" value="4"/>
</dbReference>
<dbReference type="Proteomes" id="UP000009022">
    <property type="component" value="Unassembled WGS sequence"/>
</dbReference>
<dbReference type="FunFam" id="1.10.472.130:FF:000005">
    <property type="entry name" value="Dynein axonemal heavy chain 7"/>
    <property type="match status" value="1"/>
</dbReference>
<dbReference type="InterPro" id="IPR024317">
    <property type="entry name" value="Dynein_heavy_chain_D4_dom"/>
</dbReference>
<accession>B3RN07</accession>
<dbReference type="InterPro" id="IPR041228">
    <property type="entry name" value="Dynein_C"/>
</dbReference>
<evidence type="ECO:0000256" key="2">
    <source>
        <dbReference type="ARBA" id="ARBA00008887"/>
    </source>
</evidence>
<keyword evidence="3" id="KW-0963">Cytoplasm</keyword>
<dbReference type="KEGG" id="tad:TRIADDRAFT_52992"/>
<evidence type="ECO:0000256" key="15">
    <source>
        <dbReference type="SAM" id="MobiDB-lite"/>
    </source>
</evidence>
<dbReference type="InterPro" id="IPR024743">
    <property type="entry name" value="Dynein_HC_stalk"/>
</dbReference>
<dbReference type="CTD" id="6750423"/>
<dbReference type="eggNOG" id="KOG3595">
    <property type="taxonomic scope" value="Eukaryota"/>
</dbReference>
<dbReference type="Pfam" id="PF08393">
    <property type="entry name" value="DHC_N2"/>
    <property type="match status" value="1"/>
</dbReference>
<dbReference type="FunFam" id="3.40.50.300:FF:002141">
    <property type="entry name" value="Dynein heavy chain"/>
    <property type="match status" value="1"/>
</dbReference>
<dbReference type="Gene3D" id="1.10.8.720">
    <property type="entry name" value="Region D6 of dynein motor"/>
    <property type="match status" value="1"/>
</dbReference>
<keyword evidence="4" id="KW-0493">Microtubule</keyword>
<evidence type="ECO:0000313" key="18">
    <source>
        <dbReference type="Proteomes" id="UP000009022"/>
    </source>
</evidence>
<dbReference type="RefSeq" id="XP_002109769.1">
    <property type="nucleotide sequence ID" value="XM_002109733.1"/>
</dbReference>
<keyword evidence="12" id="KW-0206">Cytoskeleton</keyword>
<dbReference type="Pfam" id="PF12774">
    <property type="entry name" value="AAA_6"/>
    <property type="match status" value="1"/>
</dbReference>
<dbReference type="HOGENOM" id="CLU_000038_0_0_1"/>
<dbReference type="STRING" id="10228.B3RN07"/>
<feature type="coiled-coil region" evidence="14">
    <location>
        <begin position="723"/>
        <end position="753"/>
    </location>
</feature>
<evidence type="ECO:0000259" key="16">
    <source>
        <dbReference type="SMART" id="SM00382"/>
    </source>
</evidence>
<dbReference type="InterPro" id="IPR042222">
    <property type="entry name" value="Dynein_2_N"/>
</dbReference>
<dbReference type="Gene3D" id="1.20.58.1120">
    <property type="match status" value="1"/>
</dbReference>
<evidence type="ECO:0000256" key="14">
    <source>
        <dbReference type="SAM" id="Coils"/>
    </source>
</evidence>
<dbReference type="FunFam" id="3.40.50.300:FF:000044">
    <property type="entry name" value="Dynein heavy chain 5, axonemal"/>
    <property type="match status" value="1"/>
</dbReference>
<feature type="domain" description="AAA+ ATPase" evidence="16">
    <location>
        <begin position="1330"/>
        <end position="1469"/>
    </location>
</feature>
<proteinExistence type="inferred from homology"/>
<evidence type="ECO:0000256" key="12">
    <source>
        <dbReference type="ARBA" id="ARBA00023212"/>
    </source>
</evidence>